<comment type="similarity">
    <text evidence="2">Belongs to the sulfatase family.</text>
</comment>
<evidence type="ECO:0000256" key="7">
    <source>
        <dbReference type="SAM" id="MobiDB-lite"/>
    </source>
</evidence>
<feature type="domain" description="Sulfatase N-terminal" evidence="8">
    <location>
        <begin position="29"/>
        <end position="384"/>
    </location>
</feature>
<feature type="region of interest" description="Disordered" evidence="7">
    <location>
        <begin position="473"/>
        <end position="506"/>
    </location>
</feature>
<evidence type="ECO:0000256" key="1">
    <source>
        <dbReference type="ARBA" id="ARBA00001913"/>
    </source>
</evidence>
<dbReference type="GO" id="GO:0005737">
    <property type="term" value="C:cytoplasm"/>
    <property type="evidence" value="ECO:0007669"/>
    <property type="project" value="TreeGrafter"/>
</dbReference>
<gene>
    <name evidence="9" type="ORF">FUA22_04225</name>
</gene>
<dbReference type="Proteomes" id="UP000321080">
    <property type="component" value="Unassembled WGS sequence"/>
</dbReference>
<evidence type="ECO:0000256" key="6">
    <source>
        <dbReference type="ARBA" id="ARBA00022837"/>
    </source>
</evidence>
<evidence type="ECO:0000256" key="5">
    <source>
        <dbReference type="ARBA" id="ARBA00022801"/>
    </source>
</evidence>
<dbReference type="InterPro" id="IPR035874">
    <property type="entry name" value="IDS"/>
</dbReference>
<evidence type="ECO:0000313" key="10">
    <source>
        <dbReference type="Proteomes" id="UP000321080"/>
    </source>
</evidence>
<keyword evidence="3" id="KW-0479">Metal-binding</keyword>
<protein>
    <submittedName>
        <fullName evidence="9">Sulfatase</fullName>
    </submittedName>
</protein>
<reference evidence="9 10" key="1">
    <citation type="submission" date="2019-08" db="EMBL/GenBank/DDBJ databases">
        <title>Seonamhaeicola sediminis sp. nov., isolated from marine sediment.</title>
        <authorList>
            <person name="Cao W.R."/>
        </authorList>
    </citation>
    <scope>NUCLEOTIDE SEQUENCE [LARGE SCALE GENOMIC DNA]</scope>
    <source>
        <strain evidence="9 10">1505</strain>
    </source>
</reference>
<dbReference type="AlphaFoldDB" id="A0A5C7GLA6"/>
<comment type="cofactor">
    <cofactor evidence="1">
        <name>Ca(2+)</name>
        <dbReference type="ChEBI" id="CHEBI:29108"/>
    </cofactor>
</comment>
<proteinExistence type="inferred from homology"/>
<evidence type="ECO:0000256" key="2">
    <source>
        <dbReference type="ARBA" id="ARBA00008779"/>
    </source>
</evidence>
<keyword evidence="6" id="KW-0106">Calcium</keyword>
<keyword evidence="4" id="KW-0732">Signal</keyword>
<dbReference type="OrthoDB" id="9763552at2"/>
<comment type="caution">
    <text evidence="9">The sequence shown here is derived from an EMBL/GenBank/DDBJ whole genome shotgun (WGS) entry which is preliminary data.</text>
</comment>
<dbReference type="Gene3D" id="3.40.720.10">
    <property type="entry name" value="Alkaline Phosphatase, subunit A"/>
    <property type="match status" value="1"/>
</dbReference>
<sequence length="506" mass="57663">MRLIQILTLFLITNLYAQKSTINDIKGQPNILFIAIDDLNDWVEPLNGNKQSITPNMDSFCKEGAMVFNNAVCPAPICGPSRSAILSGFMPNRSGVYGNASNMIYSDLVKENATLPEYFSKHGYHTLSNGKIFHKHAAEHGVDFGHWAFDEHARARRNNKDIADKKYVTACKAGVINGEKNIDYKGKGKLSWGPTVDSFEETVDYKVADWAKNQLQRDFDKPFFMAVGFIKPHLPWFVPKEFFDKYKLEDIKTPIINENDLNDIVNSIGKEIHKPSAEYKWIKKHGLEKEATRAYLANTSYVDACLGIVLDALEKSGHADNTIIVIWGDHGWHLGEKLRYLKNTLWSEAVKPPLFVRLPNMDKTLYCEKPVNLVDLYPTLVSLCNLPEKANIDGHDFSTLLKNPKANWEYPGITVSTQGTSVLTEKWHYINNLFGVEELYDVDNDPLEWNNLASNSKFRMEINELKKWVPKHREEPKKLHYDKPPNYVDADADPTIKGTRDLSKLK</sequence>
<name>A0A5C7GLA6_9FLAO</name>
<dbReference type="PANTHER" id="PTHR45953:SF1">
    <property type="entry name" value="IDURONATE 2-SULFATASE"/>
    <property type="match status" value="1"/>
</dbReference>
<evidence type="ECO:0000256" key="4">
    <source>
        <dbReference type="ARBA" id="ARBA00022729"/>
    </source>
</evidence>
<dbReference type="SUPFAM" id="SSF53649">
    <property type="entry name" value="Alkaline phosphatase-like"/>
    <property type="match status" value="1"/>
</dbReference>
<keyword evidence="5" id="KW-0378">Hydrolase</keyword>
<dbReference type="GO" id="GO:0004423">
    <property type="term" value="F:iduronate-2-sulfatase activity"/>
    <property type="evidence" value="ECO:0007669"/>
    <property type="project" value="InterPro"/>
</dbReference>
<dbReference type="EMBL" id="VRKQ01000008">
    <property type="protein sequence ID" value="TXG39093.1"/>
    <property type="molecule type" value="Genomic_DNA"/>
</dbReference>
<accession>A0A5C7GLA6</accession>
<dbReference type="PANTHER" id="PTHR45953">
    <property type="entry name" value="IDURONATE 2-SULFATASE"/>
    <property type="match status" value="1"/>
</dbReference>
<feature type="compositionally biased region" description="Basic and acidic residues" evidence="7">
    <location>
        <begin position="473"/>
        <end position="483"/>
    </location>
</feature>
<organism evidence="9 10">
    <name type="scientific">Seonamhaeicola maritimus</name>
    <dbReference type="NCBI Taxonomy" id="2591822"/>
    <lineage>
        <taxon>Bacteria</taxon>
        <taxon>Pseudomonadati</taxon>
        <taxon>Bacteroidota</taxon>
        <taxon>Flavobacteriia</taxon>
        <taxon>Flavobacteriales</taxon>
        <taxon>Flavobacteriaceae</taxon>
    </lineage>
</organism>
<evidence type="ECO:0000259" key="8">
    <source>
        <dbReference type="Pfam" id="PF00884"/>
    </source>
</evidence>
<evidence type="ECO:0000313" key="9">
    <source>
        <dbReference type="EMBL" id="TXG39093.1"/>
    </source>
</evidence>
<dbReference type="RefSeq" id="WP_147766572.1">
    <property type="nucleotide sequence ID" value="NZ_VRKQ01000008.1"/>
</dbReference>
<dbReference type="InterPro" id="IPR000917">
    <property type="entry name" value="Sulfatase_N"/>
</dbReference>
<dbReference type="Pfam" id="PF00884">
    <property type="entry name" value="Sulfatase"/>
    <property type="match status" value="1"/>
</dbReference>
<dbReference type="CDD" id="cd16030">
    <property type="entry name" value="iduronate-2-sulfatase"/>
    <property type="match status" value="1"/>
</dbReference>
<dbReference type="GO" id="GO:0046872">
    <property type="term" value="F:metal ion binding"/>
    <property type="evidence" value="ECO:0007669"/>
    <property type="project" value="UniProtKB-KW"/>
</dbReference>
<evidence type="ECO:0000256" key="3">
    <source>
        <dbReference type="ARBA" id="ARBA00022723"/>
    </source>
</evidence>
<keyword evidence="10" id="KW-1185">Reference proteome</keyword>
<dbReference type="InterPro" id="IPR017850">
    <property type="entry name" value="Alkaline_phosphatase_core_sf"/>
</dbReference>